<dbReference type="AlphaFoldDB" id="A0A3S4T4N4"/>
<sequence>MRRVVQYRNETCVRADFLRMMEREKYLRMKEGDKQLGRRLISAYLFPS</sequence>
<evidence type="ECO:0000313" key="2">
    <source>
        <dbReference type="Proteomes" id="UP000287853"/>
    </source>
</evidence>
<reference evidence="1 2" key="1">
    <citation type="submission" date="2017-01" db="EMBL/GenBank/DDBJ databases">
        <title>The cable genome- insights into the physiology and evolution of filamentous bacteria capable of sulfide oxidation via long distance electron transfer.</title>
        <authorList>
            <person name="Schreiber L."/>
            <person name="Bjerg J.T."/>
            <person name="Boggild A."/>
            <person name="Van De Vossenberg J."/>
            <person name="Meysman F."/>
            <person name="Nielsen L.P."/>
            <person name="Schramm A."/>
            <person name="Kjeldsen K.U."/>
        </authorList>
    </citation>
    <scope>NUCLEOTIDE SEQUENCE [LARGE SCALE GENOMIC DNA]</scope>
    <source>
        <strain evidence="1">MCF</strain>
    </source>
</reference>
<gene>
    <name evidence="1" type="ORF">H206_00461</name>
</gene>
<name>A0A3S4T4N4_9BACT</name>
<comment type="caution">
    <text evidence="1">The sequence shown here is derived from an EMBL/GenBank/DDBJ whole genome shotgun (WGS) entry which is preliminary data.</text>
</comment>
<protein>
    <submittedName>
        <fullName evidence="1">Uncharacterized protein</fullName>
    </submittedName>
</protein>
<proteinExistence type="predicted"/>
<evidence type="ECO:0000313" key="1">
    <source>
        <dbReference type="EMBL" id="RWX42955.1"/>
    </source>
</evidence>
<organism evidence="1 2">
    <name type="scientific">Candidatus Electrothrix aarhusensis</name>
    <dbReference type="NCBI Taxonomy" id="1859131"/>
    <lineage>
        <taxon>Bacteria</taxon>
        <taxon>Pseudomonadati</taxon>
        <taxon>Thermodesulfobacteriota</taxon>
        <taxon>Desulfobulbia</taxon>
        <taxon>Desulfobulbales</taxon>
        <taxon>Desulfobulbaceae</taxon>
        <taxon>Candidatus Electrothrix</taxon>
    </lineage>
</organism>
<accession>A0A3S4T4N4</accession>
<dbReference type="Proteomes" id="UP000287853">
    <property type="component" value="Unassembled WGS sequence"/>
</dbReference>
<dbReference type="EMBL" id="MTKO01000137">
    <property type="protein sequence ID" value="RWX42955.1"/>
    <property type="molecule type" value="Genomic_DNA"/>
</dbReference>
<keyword evidence="2" id="KW-1185">Reference proteome</keyword>